<evidence type="ECO:0000259" key="1">
    <source>
        <dbReference type="PROSITE" id="PS51332"/>
    </source>
</evidence>
<evidence type="ECO:0000313" key="3">
    <source>
        <dbReference type="Proteomes" id="UP001501747"/>
    </source>
</evidence>
<dbReference type="Pfam" id="PF02310">
    <property type="entry name" value="B12-binding"/>
    <property type="match status" value="1"/>
</dbReference>
<comment type="caution">
    <text evidence="2">The sequence shown here is derived from an EMBL/GenBank/DDBJ whole genome shotgun (WGS) entry which is preliminary data.</text>
</comment>
<sequence>MTRVVIAGGAAADPLARALRDAGFEVVHIGESRDPAQVAAAVVQEDAGAVGFTDVSAESVEELRELLVAQGAEDVVLLRPGAEPGEIVESLTGVDPRQSDAAPTT</sequence>
<accession>A0ABP7RNP6</accession>
<gene>
    <name evidence="2" type="ORF">GCM10022247_20550</name>
</gene>
<reference evidence="3" key="1">
    <citation type="journal article" date="2019" name="Int. J. Syst. Evol. Microbiol.">
        <title>The Global Catalogue of Microorganisms (GCM) 10K type strain sequencing project: providing services to taxonomists for standard genome sequencing and annotation.</title>
        <authorList>
            <consortium name="The Broad Institute Genomics Platform"/>
            <consortium name="The Broad Institute Genome Sequencing Center for Infectious Disease"/>
            <person name="Wu L."/>
            <person name="Ma J."/>
        </authorList>
    </citation>
    <scope>NUCLEOTIDE SEQUENCE [LARGE SCALE GENOMIC DNA]</scope>
    <source>
        <strain evidence="3">JCM 17342</strain>
    </source>
</reference>
<proteinExistence type="predicted"/>
<dbReference type="SUPFAM" id="SSF52242">
    <property type="entry name" value="Cobalamin (vitamin B12)-binding domain"/>
    <property type="match status" value="1"/>
</dbReference>
<dbReference type="RefSeq" id="WP_344873174.1">
    <property type="nucleotide sequence ID" value="NZ_BAABAL010000006.1"/>
</dbReference>
<dbReference type="Proteomes" id="UP001501747">
    <property type="component" value="Unassembled WGS sequence"/>
</dbReference>
<protein>
    <recommendedName>
        <fullName evidence="1">B12-binding domain-containing protein</fullName>
    </recommendedName>
</protein>
<dbReference type="PROSITE" id="PS51332">
    <property type="entry name" value="B12_BINDING"/>
    <property type="match status" value="1"/>
</dbReference>
<keyword evidence="3" id="KW-1185">Reference proteome</keyword>
<name>A0ABP7RNP6_9PSEU</name>
<dbReference type="Gene3D" id="3.40.50.280">
    <property type="entry name" value="Cobalamin-binding domain"/>
    <property type="match status" value="1"/>
</dbReference>
<organism evidence="2 3">
    <name type="scientific">Allokutzneria multivorans</name>
    <dbReference type="NCBI Taxonomy" id="1142134"/>
    <lineage>
        <taxon>Bacteria</taxon>
        <taxon>Bacillati</taxon>
        <taxon>Actinomycetota</taxon>
        <taxon>Actinomycetes</taxon>
        <taxon>Pseudonocardiales</taxon>
        <taxon>Pseudonocardiaceae</taxon>
        <taxon>Allokutzneria</taxon>
    </lineage>
</organism>
<dbReference type="InterPro" id="IPR006158">
    <property type="entry name" value="Cobalamin-bd"/>
</dbReference>
<dbReference type="InterPro" id="IPR036724">
    <property type="entry name" value="Cobalamin-bd_sf"/>
</dbReference>
<evidence type="ECO:0000313" key="2">
    <source>
        <dbReference type="EMBL" id="GAA4000092.1"/>
    </source>
</evidence>
<dbReference type="EMBL" id="BAABAL010000006">
    <property type="protein sequence ID" value="GAA4000092.1"/>
    <property type="molecule type" value="Genomic_DNA"/>
</dbReference>
<feature type="domain" description="B12-binding" evidence="1">
    <location>
        <begin position="1"/>
        <end position="105"/>
    </location>
</feature>